<dbReference type="Pfam" id="PF00034">
    <property type="entry name" value="Cytochrom_C"/>
    <property type="match status" value="1"/>
</dbReference>
<evidence type="ECO:0000256" key="1">
    <source>
        <dbReference type="ARBA" id="ARBA00022448"/>
    </source>
</evidence>
<dbReference type="InterPro" id="IPR009056">
    <property type="entry name" value="Cyt_c-like_dom"/>
</dbReference>
<evidence type="ECO:0000256" key="2">
    <source>
        <dbReference type="ARBA" id="ARBA00022617"/>
    </source>
</evidence>
<feature type="signal peptide" evidence="7">
    <location>
        <begin position="1"/>
        <end position="21"/>
    </location>
</feature>
<organism evidence="9 10">
    <name type="scientific">Pseudovibrio ascidiaceicola</name>
    <dbReference type="NCBI Taxonomy" id="285279"/>
    <lineage>
        <taxon>Bacteria</taxon>
        <taxon>Pseudomonadati</taxon>
        <taxon>Pseudomonadota</taxon>
        <taxon>Alphaproteobacteria</taxon>
        <taxon>Hyphomicrobiales</taxon>
        <taxon>Stappiaceae</taxon>
        <taxon>Pseudovibrio</taxon>
    </lineage>
</organism>
<evidence type="ECO:0000256" key="6">
    <source>
        <dbReference type="PROSITE-ProRule" id="PRU00433"/>
    </source>
</evidence>
<sequence>MVKTFFRTSAMLLLLSGSALAQNWTVDSDNSRLSYGTIKKNSVGEVNSFEKLSGSVSEDGKLQLKIDLGSVETNIDIRNERMRQIVFQSIGSADLTAQLDAAELSQLAVGATTVVDLEATLNLLGTEIPVETEVFVARISDSKVLATTNDMVFLGTEEAGVNAGVDQLKTLAKLNGITRTVPVTLRLMLTTEGKQAAAEPVAAPAPVQVAFAGDVKAGKKVFKKCKACHSVKEGQNNVGPSLHGVIGRQAAAVEGFKYSKVMANADVTWDTESLTEFLTKPKKFLPKNRMAFAGLKKPADIENLLAYLDSTSK</sequence>
<dbReference type="InterPro" id="IPR007372">
    <property type="entry name" value="Lipid/polyisoprenoid-bd_YceI"/>
</dbReference>
<keyword evidence="5 6" id="KW-0408">Iron</keyword>
<dbReference type="PRINTS" id="PR00604">
    <property type="entry name" value="CYTCHRMECIAB"/>
</dbReference>
<dbReference type="Pfam" id="PF04264">
    <property type="entry name" value="YceI"/>
    <property type="match status" value="1"/>
</dbReference>
<dbReference type="Gene3D" id="2.40.128.110">
    <property type="entry name" value="Lipid/polyisoprenoid-binding, YceI-like"/>
    <property type="match status" value="1"/>
</dbReference>
<evidence type="ECO:0000313" key="10">
    <source>
        <dbReference type="Proteomes" id="UP000199598"/>
    </source>
</evidence>
<dbReference type="RefSeq" id="WP_093522551.1">
    <property type="nucleotide sequence ID" value="NZ_FOSK01000013.1"/>
</dbReference>
<feature type="domain" description="Cytochrome c" evidence="8">
    <location>
        <begin position="213"/>
        <end position="312"/>
    </location>
</feature>
<comment type="caution">
    <text evidence="9">The sequence shown here is derived from an EMBL/GenBank/DDBJ whole genome shotgun (WGS) entry which is preliminary data.</text>
</comment>
<evidence type="ECO:0000256" key="3">
    <source>
        <dbReference type="ARBA" id="ARBA00022723"/>
    </source>
</evidence>
<dbReference type="PROSITE" id="PS51007">
    <property type="entry name" value="CYTC"/>
    <property type="match status" value="1"/>
</dbReference>
<evidence type="ECO:0000259" key="8">
    <source>
        <dbReference type="PROSITE" id="PS51007"/>
    </source>
</evidence>
<evidence type="ECO:0000256" key="7">
    <source>
        <dbReference type="SAM" id="SignalP"/>
    </source>
</evidence>
<feature type="chain" id="PRO_5046726632" evidence="7">
    <location>
        <begin position="22"/>
        <end position="313"/>
    </location>
</feature>
<dbReference type="Proteomes" id="UP000199598">
    <property type="component" value="Unassembled WGS sequence"/>
</dbReference>
<name>A0A1I4DW32_9HYPH</name>
<keyword evidence="1" id="KW-0813">Transport</keyword>
<dbReference type="Gene3D" id="1.10.760.10">
    <property type="entry name" value="Cytochrome c-like domain"/>
    <property type="match status" value="1"/>
</dbReference>
<evidence type="ECO:0000313" key="9">
    <source>
        <dbReference type="EMBL" id="SFK97794.1"/>
    </source>
</evidence>
<keyword evidence="10" id="KW-1185">Reference proteome</keyword>
<dbReference type="InterPro" id="IPR036909">
    <property type="entry name" value="Cyt_c-like_dom_sf"/>
</dbReference>
<reference evidence="9 10" key="1">
    <citation type="submission" date="2016-10" db="EMBL/GenBank/DDBJ databases">
        <authorList>
            <person name="Varghese N."/>
            <person name="Submissions S."/>
        </authorList>
    </citation>
    <scope>NUCLEOTIDE SEQUENCE [LARGE SCALE GENOMIC DNA]</scope>
    <source>
        <strain evidence="9 10">DSM 16392</strain>
    </source>
</reference>
<dbReference type="PANTHER" id="PTHR11961">
    <property type="entry name" value="CYTOCHROME C"/>
    <property type="match status" value="1"/>
</dbReference>
<keyword evidence="4" id="KW-0249">Electron transport</keyword>
<dbReference type="EMBL" id="FOSK01000013">
    <property type="protein sequence ID" value="SFK97794.1"/>
    <property type="molecule type" value="Genomic_DNA"/>
</dbReference>
<proteinExistence type="predicted"/>
<accession>A0A1I4DW32</accession>
<dbReference type="InterPro" id="IPR002327">
    <property type="entry name" value="Cyt_c_1A/1B"/>
</dbReference>
<evidence type="ECO:0000256" key="4">
    <source>
        <dbReference type="ARBA" id="ARBA00022982"/>
    </source>
</evidence>
<dbReference type="InterPro" id="IPR036761">
    <property type="entry name" value="TTHA0802/YceI-like_sf"/>
</dbReference>
<evidence type="ECO:0000256" key="5">
    <source>
        <dbReference type="ARBA" id="ARBA00023004"/>
    </source>
</evidence>
<protein>
    <submittedName>
        <fullName evidence="9">Cytochrome c2</fullName>
    </submittedName>
</protein>
<keyword evidence="7" id="KW-0732">Signal</keyword>
<keyword evidence="3 6" id="KW-0479">Metal-binding</keyword>
<dbReference type="SMART" id="SM00867">
    <property type="entry name" value="YceI"/>
    <property type="match status" value="1"/>
</dbReference>
<gene>
    <name evidence="9" type="ORF">SAMN04488518_11319</name>
</gene>
<dbReference type="SUPFAM" id="SSF101874">
    <property type="entry name" value="YceI-like"/>
    <property type="match status" value="1"/>
</dbReference>
<dbReference type="SUPFAM" id="SSF46626">
    <property type="entry name" value="Cytochrome c"/>
    <property type="match status" value="1"/>
</dbReference>
<keyword evidence="2 6" id="KW-0349">Heme</keyword>